<dbReference type="CDD" id="cd00118">
    <property type="entry name" value="LysM"/>
    <property type="match status" value="1"/>
</dbReference>
<dbReference type="PROSITE" id="PS51782">
    <property type="entry name" value="LYSM"/>
    <property type="match status" value="1"/>
</dbReference>
<dbReference type="STRING" id="59561.AQZ59_00101"/>
<evidence type="ECO:0000313" key="2">
    <source>
        <dbReference type="Proteomes" id="UP000054404"/>
    </source>
</evidence>
<dbReference type="RefSeq" id="WP_082661053.1">
    <property type="nucleotide sequence ID" value="NZ_CALTZF010000004.1"/>
</dbReference>
<dbReference type="AlphaFoldDB" id="A0A0W1KLC0"/>
<keyword evidence="1" id="KW-0131">Cell cycle</keyword>
<dbReference type="Gene3D" id="3.10.350.10">
    <property type="entry name" value="LysM domain"/>
    <property type="match status" value="1"/>
</dbReference>
<proteinExistence type="predicted"/>
<dbReference type="Proteomes" id="UP000054404">
    <property type="component" value="Unassembled WGS sequence"/>
</dbReference>
<dbReference type="OrthoDB" id="5084290at2"/>
<dbReference type="InterPro" id="IPR018392">
    <property type="entry name" value="LysM"/>
</dbReference>
<organism evidence="1 2">
    <name type="scientific">Trueperella bernardiae</name>
    <dbReference type="NCBI Taxonomy" id="59561"/>
    <lineage>
        <taxon>Bacteria</taxon>
        <taxon>Bacillati</taxon>
        <taxon>Actinomycetota</taxon>
        <taxon>Actinomycetes</taxon>
        <taxon>Actinomycetales</taxon>
        <taxon>Actinomycetaceae</taxon>
        <taxon>Trueperella</taxon>
    </lineage>
</organism>
<dbReference type="GO" id="GO:0051301">
    <property type="term" value="P:cell division"/>
    <property type="evidence" value="ECO:0007669"/>
    <property type="project" value="UniProtKB-KW"/>
</dbReference>
<evidence type="ECO:0000313" key="1">
    <source>
        <dbReference type="EMBL" id="KTF04801.1"/>
    </source>
</evidence>
<keyword evidence="1" id="KW-0132">Cell division</keyword>
<comment type="caution">
    <text evidence="1">The sequence shown here is derived from an EMBL/GenBank/DDBJ whole genome shotgun (WGS) entry which is preliminary data.</text>
</comment>
<sequence>MTALRSDATIEVRPASRPTLRAVRAGERKVAVRPDRSARILRAVPTPGSADTAPARRVVASRPVERVATVPVVARAQRAGAARAVRGAAPARSVAQQRSRMNARQRNVLAGLAVAAVAIFAFALAIFLYAALGVGPQAGAVTTVMAGDSLWSIASAMGSGLPTEQVVRDIMSLNALDGTHIEAGAQLLLPAY</sequence>
<accession>A0A0W1KLC0</accession>
<name>A0A0W1KLC0_9ACTO</name>
<dbReference type="InterPro" id="IPR036779">
    <property type="entry name" value="LysM_dom_sf"/>
</dbReference>
<reference evidence="1 2" key="1">
    <citation type="submission" date="2015-11" db="EMBL/GenBank/DDBJ databases">
        <title>Draft Genome Sequence of the Type Strain Trueperella bernardiae LCDC 89-0504T, Isolated from Blood Culture.</title>
        <authorList>
            <person name="Bernier A.-M."/>
            <person name="Bernard K."/>
        </authorList>
    </citation>
    <scope>NUCLEOTIDE SEQUENCE [LARGE SCALE GENOMIC DNA]</scope>
    <source>
        <strain evidence="1 2">LCDC 89-0504</strain>
    </source>
</reference>
<dbReference type="PATRIC" id="fig|59561.3.peg.101"/>
<dbReference type="EMBL" id="LNIZ01000001">
    <property type="protein sequence ID" value="KTF04801.1"/>
    <property type="molecule type" value="Genomic_DNA"/>
</dbReference>
<gene>
    <name evidence="1" type="primary">yneA</name>
    <name evidence="1" type="ORF">AQZ59_00101</name>
</gene>
<dbReference type="Pfam" id="PF01476">
    <property type="entry name" value="LysM"/>
    <property type="match status" value="1"/>
</dbReference>
<dbReference type="SMART" id="SM00257">
    <property type="entry name" value="LysM"/>
    <property type="match status" value="1"/>
</dbReference>
<keyword evidence="2" id="KW-1185">Reference proteome</keyword>
<protein>
    <submittedName>
        <fullName evidence="1">Cell division suppressor protein YneA</fullName>
    </submittedName>
</protein>